<proteinExistence type="predicted"/>
<evidence type="ECO:0000313" key="7">
    <source>
        <dbReference type="EMBL" id="KAE8667773.1"/>
    </source>
</evidence>
<evidence type="ECO:0000256" key="1">
    <source>
        <dbReference type="ARBA" id="ARBA00004370"/>
    </source>
</evidence>
<dbReference type="Pfam" id="PF08263">
    <property type="entry name" value="LRRNT_2"/>
    <property type="match status" value="1"/>
</dbReference>
<dbReference type="Pfam" id="PF13855">
    <property type="entry name" value="LRR_8"/>
    <property type="match status" value="1"/>
</dbReference>
<dbReference type="PANTHER" id="PTHR47988">
    <property type="entry name" value="SOMATIC EMBRYOGENESIS RECEPTOR KINASE 1"/>
    <property type="match status" value="1"/>
</dbReference>
<dbReference type="FunFam" id="3.80.10.10:FF:000400">
    <property type="entry name" value="Nuclear pore complex protein NUP107"/>
    <property type="match status" value="1"/>
</dbReference>
<sequence length="184" mass="20291">MIWVLLSLSSFPTLHLFLSSEFAPNTIVVVVLRPLHPPCSLLFLLLSFSIYTALAVNQQGQALLSWKASFNGSLEALTNWNAGDDTPCNWFGIVCNFNNEFVELESGYVDLFGQVPSNFTSLLTLNKLVLSGANLTGSIPKEISTLTQLTHLDLSENVLSGEIPSELCKLDKLQQLYLNSNKIK</sequence>
<organism evidence="7 8">
    <name type="scientific">Hibiscus syriacus</name>
    <name type="common">Rose of Sharon</name>
    <dbReference type="NCBI Taxonomy" id="106335"/>
    <lineage>
        <taxon>Eukaryota</taxon>
        <taxon>Viridiplantae</taxon>
        <taxon>Streptophyta</taxon>
        <taxon>Embryophyta</taxon>
        <taxon>Tracheophyta</taxon>
        <taxon>Spermatophyta</taxon>
        <taxon>Magnoliopsida</taxon>
        <taxon>eudicotyledons</taxon>
        <taxon>Gunneridae</taxon>
        <taxon>Pentapetalae</taxon>
        <taxon>rosids</taxon>
        <taxon>malvids</taxon>
        <taxon>Malvales</taxon>
        <taxon>Malvaceae</taxon>
        <taxon>Malvoideae</taxon>
        <taxon>Hibiscus</taxon>
    </lineage>
</organism>
<reference evidence="7" key="1">
    <citation type="submission" date="2019-09" db="EMBL/GenBank/DDBJ databases">
        <title>Draft genome information of white flower Hibiscus syriacus.</title>
        <authorList>
            <person name="Kim Y.-M."/>
        </authorList>
    </citation>
    <scope>NUCLEOTIDE SEQUENCE [LARGE SCALE GENOMIC DNA]</scope>
    <source>
        <strain evidence="7">YM2019G1</strain>
    </source>
</reference>
<comment type="subcellular location">
    <subcellularLocation>
        <location evidence="1">Membrane</location>
    </subcellularLocation>
</comment>
<dbReference type="InterPro" id="IPR001611">
    <property type="entry name" value="Leu-rich_rpt"/>
</dbReference>
<comment type="caution">
    <text evidence="7">The sequence shown here is derived from an EMBL/GenBank/DDBJ whole genome shotgun (WGS) entry which is preliminary data.</text>
</comment>
<keyword evidence="5" id="KW-0472">Membrane</keyword>
<evidence type="ECO:0000313" key="8">
    <source>
        <dbReference type="Proteomes" id="UP000436088"/>
    </source>
</evidence>
<evidence type="ECO:0000256" key="3">
    <source>
        <dbReference type="ARBA" id="ARBA00022729"/>
    </source>
</evidence>
<dbReference type="SUPFAM" id="SSF52058">
    <property type="entry name" value="L domain-like"/>
    <property type="match status" value="1"/>
</dbReference>
<name>A0A6A2WZT8_HIBSY</name>
<protein>
    <recommendedName>
        <fullName evidence="6">Leucine-rich repeat-containing N-terminal plant-type domain-containing protein</fullName>
    </recommendedName>
</protein>
<evidence type="ECO:0000256" key="4">
    <source>
        <dbReference type="ARBA" id="ARBA00022737"/>
    </source>
</evidence>
<dbReference type="Gene3D" id="3.80.10.10">
    <property type="entry name" value="Ribonuclease Inhibitor"/>
    <property type="match status" value="1"/>
</dbReference>
<dbReference type="GO" id="GO:0016020">
    <property type="term" value="C:membrane"/>
    <property type="evidence" value="ECO:0007669"/>
    <property type="project" value="UniProtKB-SubCell"/>
</dbReference>
<dbReference type="EMBL" id="VEPZ02001567">
    <property type="protein sequence ID" value="KAE8667773.1"/>
    <property type="molecule type" value="Genomic_DNA"/>
</dbReference>
<dbReference type="InterPro" id="IPR013210">
    <property type="entry name" value="LRR_N_plant-typ"/>
</dbReference>
<evidence type="ECO:0000256" key="2">
    <source>
        <dbReference type="ARBA" id="ARBA00022614"/>
    </source>
</evidence>
<gene>
    <name evidence="7" type="ORF">F3Y22_tig00112382pilonHSYRG00135</name>
</gene>
<keyword evidence="3" id="KW-0732">Signal</keyword>
<evidence type="ECO:0000259" key="6">
    <source>
        <dbReference type="Pfam" id="PF08263"/>
    </source>
</evidence>
<accession>A0A6A2WZT8</accession>
<keyword evidence="2" id="KW-0433">Leucine-rich repeat</keyword>
<dbReference type="Proteomes" id="UP000436088">
    <property type="component" value="Unassembled WGS sequence"/>
</dbReference>
<feature type="domain" description="Leucine-rich repeat-containing N-terminal plant-type" evidence="6">
    <location>
        <begin position="57"/>
        <end position="96"/>
    </location>
</feature>
<dbReference type="AlphaFoldDB" id="A0A6A2WZT8"/>
<keyword evidence="4" id="KW-0677">Repeat</keyword>
<dbReference type="InterPro" id="IPR032675">
    <property type="entry name" value="LRR_dom_sf"/>
</dbReference>
<evidence type="ECO:0000256" key="5">
    <source>
        <dbReference type="ARBA" id="ARBA00023136"/>
    </source>
</evidence>
<keyword evidence="8" id="KW-1185">Reference proteome</keyword>